<keyword evidence="3 6" id="KW-0812">Transmembrane</keyword>
<dbReference type="InterPro" id="IPR050250">
    <property type="entry name" value="Macrolide_Exporter_MacB"/>
</dbReference>
<organism evidence="9 10">
    <name type="scientific">Sphingobacterium zhuxiongii</name>
    <dbReference type="NCBI Taxonomy" id="2662364"/>
    <lineage>
        <taxon>Bacteria</taxon>
        <taxon>Pseudomonadati</taxon>
        <taxon>Bacteroidota</taxon>
        <taxon>Sphingobacteriia</taxon>
        <taxon>Sphingobacteriales</taxon>
        <taxon>Sphingobacteriaceae</taxon>
        <taxon>Sphingobacterium</taxon>
    </lineage>
</organism>
<dbReference type="KEGG" id="sphe:GFH32_03490"/>
<feature type="domain" description="ABC3 transporter permease C-terminal" evidence="7">
    <location>
        <begin position="282"/>
        <end position="395"/>
    </location>
</feature>
<evidence type="ECO:0000256" key="2">
    <source>
        <dbReference type="ARBA" id="ARBA00022475"/>
    </source>
</evidence>
<reference evidence="9 10" key="1">
    <citation type="submission" date="2019-10" db="EMBL/GenBank/DDBJ databases">
        <authorList>
            <person name="Dong K."/>
        </authorList>
    </citation>
    <scope>NUCLEOTIDE SEQUENCE [LARGE SCALE GENOMIC DNA]</scope>
    <source>
        <strain evidence="10">dk4302</strain>
    </source>
</reference>
<evidence type="ECO:0000313" key="9">
    <source>
        <dbReference type="EMBL" id="QGA25443.1"/>
    </source>
</evidence>
<dbReference type="InterPro" id="IPR025857">
    <property type="entry name" value="MacB_PCD"/>
</dbReference>
<comment type="subcellular location">
    <subcellularLocation>
        <location evidence="1">Cell membrane</location>
        <topology evidence="1">Multi-pass membrane protein</topology>
    </subcellularLocation>
</comment>
<gene>
    <name evidence="9" type="ORF">GFH32_03490</name>
</gene>
<protein>
    <submittedName>
        <fullName evidence="9">FtsX-like permease family protein</fullName>
    </submittedName>
</protein>
<feature type="domain" description="MacB-like periplasmic core" evidence="8">
    <location>
        <begin position="17"/>
        <end position="234"/>
    </location>
</feature>
<dbReference type="EMBL" id="CP045652">
    <property type="protein sequence ID" value="QGA25443.1"/>
    <property type="molecule type" value="Genomic_DNA"/>
</dbReference>
<dbReference type="InterPro" id="IPR003838">
    <property type="entry name" value="ABC3_permease_C"/>
</dbReference>
<evidence type="ECO:0000256" key="3">
    <source>
        <dbReference type="ARBA" id="ARBA00022692"/>
    </source>
</evidence>
<keyword evidence="2" id="KW-1003">Cell membrane</keyword>
<keyword evidence="10" id="KW-1185">Reference proteome</keyword>
<feature type="transmembrane region" description="Helical" evidence="6">
    <location>
        <begin position="326"/>
        <end position="349"/>
    </location>
</feature>
<dbReference type="Pfam" id="PF02687">
    <property type="entry name" value="FtsX"/>
    <property type="match status" value="2"/>
</dbReference>
<evidence type="ECO:0000313" key="10">
    <source>
        <dbReference type="Proteomes" id="UP000326921"/>
    </source>
</evidence>
<dbReference type="Proteomes" id="UP000326921">
    <property type="component" value="Chromosome"/>
</dbReference>
<feature type="transmembrane region" description="Helical" evidence="6">
    <location>
        <begin position="757"/>
        <end position="775"/>
    </location>
</feature>
<feature type="transmembrane region" description="Helical" evidence="6">
    <location>
        <begin position="715"/>
        <end position="737"/>
    </location>
</feature>
<accession>A0A5Q0Q7K6</accession>
<feature type="domain" description="MacB-like periplasmic core" evidence="8">
    <location>
        <begin position="425"/>
        <end position="637"/>
    </location>
</feature>
<feature type="transmembrane region" description="Helical" evidence="6">
    <location>
        <begin position="274"/>
        <end position="295"/>
    </location>
</feature>
<evidence type="ECO:0000259" key="7">
    <source>
        <dbReference type="Pfam" id="PF02687"/>
    </source>
</evidence>
<feature type="transmembrane region" description="Helical" evidence="6">
    <location>
        <begin position="415"/>
        <end position="438"/>
    </location>
</feature>
<evidence type="ECO:0000256" key="6">
    <source>
        <dbReference type="SAM" id="Phobius"/>
    </source>
</evidence>
<evidence type="ECO:0000259" key="8">
    <source>
        <dbReference type="Pfam" id="PF12704"/>
    </source>
</evidence>
<proteinExistence type="predicted"/>
<evidence type="ECO:0000256" key="4">
    <source>
        <dbReference type="ARBA" id="ARBA00022989"/>
    </source>
</evidence>
<feature type="domain" description="ABC3 transporter permease C-terminal" evidence="7">
    <location>
        <begin position="674"/>
        <end position="787"/>
    </location>
</feature>
<dbReference type="AlphaFoldDB" id="A0A5Q0Q7K6"/>
<feature type="transmembrane region" description="Helical" evidence="6">
    <location>
        <begin position="671"/>
        <end position="694"/>
    </location>
</feature>
<dbReference type="GO" id="GO:0022857">
    <property type="term" value="F:transmembrane transporter activity"/>
    <property type="evidence" value="ECO:0007669"/>
    <property type="project" value="TreeGrafter"/>
</dbReference>
<feature type="transmembrane region" description="Helical" evidence="6">
    <location>
        <begin position="369"/>
        <end position="394"/>
    </location>
</feature>
<evidence type="ECO:0000256" key="1">
    <source>
        <dbReference type="ARBA" id="ARBA00004651"/>
    </source>
</evidence>
<dbReference type="Pfam" id="PF12704">
    <property type="entry name" value="MacB_PCD"/>
    <property type="match status" value="2"/>
</dbReference>
<dbReference type="PANTHER" id="PTHR30572">
    <property type="entry name" value="MEMBRANE COMPONENT OF TRANSPORTER-RELATED"/>
    <property type="match status" value="1"/>
</dbReference>
<evidence type="ECO:0000256" key="5">
    <source>
        <dbReference type="ARBA" id="ARBA00023136"/>
    </source>
</evidence>
<keyword evidence="5 6" id="KW-0472">Membrane</keyword>
<dbReference type="PANTHER" id="PTHR30572:SF18">
    <property type="entry name" value="ABC-TYPE MACROLIDE FAMILY EXPORT SYSTEM PERMEASE COMPONENT 2"/>
    <property type="match status" value="1"/>
</dbReference>
<sequence>MYLKIAWRNIRKNRGFSVINILGFSLGITCFLLLAGYIYHESTYDRFLSNHNRIAFVSAAFKSGDTQEYQQSIVTPTAVAPTLQREFPEVEKAVRMYQYNDAALVKNGNEWVKESKLKFVDADFLKVLGYRIIAGDPEQPLLNPNAIVLTKGLADKYFPNVDPIGKTLRIDDTDRMITAVIENPPTFSEIQFSALLSNTALERYKEENWGSANDQTFLLMKDPSQLSKLEKKFNQRIEEMFKQEFAQGFHFKLQMERIADLHLHSKSAGTGNLIYIYVFACLAFALLLISCINFMNLSLAQATARAKEIGVKKVLGASKDSIFKQFLFEGSLVVFISLTIGLLLAYLLFPIFSLYLGMQMELDIWREPLFYGFIALFFIVLSFLASGWPAWLIAQYRPIKILKGKLSTRISKFNLSNILITFQYTISIFLVICTFFAYRQMQYLQNTNTGLNRDRIIVLDGDVWNQKERETLKNMLLAKPSVKFVSASYDSPINIQGGYTITEAEGKPSDFSFSLTAIPIEKDFLSVFEIPILTGESLSDADITKAIDTRANRSYAFIINKNTATSLGWTAEQAIGKRIVLNGRKGTVKTVVDNFNFASLRDEIQPVILFPEYNYFGNIFVKLDTNANTKIALDEIASVWKSLKPNSTFESHFLDDDYAKLYQQEQQTTKIMQLFAIITISIACIGLFALSAYATKKRVKEIGVRKVLGASISKIVGLLTADYVGMISIAFLLAVPLGFLVMNTWLNNFAFHTNMEWWVFLLAGLITLFVSFATIGTQAVKAAKANPVDSLRDE</sequence>
<name>A0A5Q0Q7K6_9SPHI</name>
<feature type="transmembrane region" description="Helical" evidence="6">
    <location>
        <begin position="21"/>
        <end position="39"/>
    </location>
</feature>
<dbReference type="GO" id="GO:0005886">
    <property type="term" value="C:plasma membrane"/>
    <property type="evidence" value="ECO:0007669"/>
    <property type="project" value="UniProtKB-SubCell"/>
</dbReference>
<keyword evidence="4 6" id="KW-1133">Transmembrane helix</keyword>